<feature type="region of interest" description="Disordered" evidence="1">
    <location>
        <begin position="262"/>
        <end position="306"/>
    </location>
</feature>
<feature type="compositionally biased region" description="Basic and acidic residues" evidence="1">
    <location>
        <begin position="2093"/>
        <end position="2111"/>
    </location>
</feature>
<feature type="region of interest" description="Disordered" evidence="1">
    <location>
        <begin position="340"/>
        <end position="378"/>
    </location>
</feature>
<feature type="region of interest" description="Disordered" evidence="1">
    <location>
        <begin position="1642"/>
        <end position="1678"/>
    </location>
</feature>
<feature type="compositionally biased region" description="Basic and acidic residues" evidence="1">
    <location>
        <begin position="1650"/>
        <end position="1663"/>
    </location>
</feature>
<dbReference type="PANTHER" id="PTHR13924">
    <property type="entry name" value="TRANSFORMING ACIDIC COILED-COIL CONTAINING PROTEIN 1/2"/>
    <property type="match status" value="1"/>
</dbReference>
<organism evidence="2 3">
    <name type="scientific">Silurus asotus</name>
    <name type="common">Amur catfish</name>
    <name type="synonym">Parasilurus asotus</name>
    <dbReference type="NCBI Taxonomy" id="30991"/>
    <lineage>
        <taxon>Eukaryota</taxon>
        <taxon>Metazoa</taxon>
        <taxon>Chordata</taxon>
        <taxon>Craniata</taxon>
        <taxon>Vertebrata</taxon>
        <taxon>Euteleostomi</taxon>
        <taxon>Actinopterygii</taxon>
        <taxon>Neopterygii</taxon>
        <taxon>Teleostei</taxon>
        <taxon>Ostariophysi</taxon>
        <taxon>Siluriformes</taxon>
        <taxon>Siluridae</taxon>
        <taxon>Silurus</taxon>
    </lineage>
</organism>
<feature type="compositionally biased region" description="Polar residues" evidence="1">
    <location>
        <begin position="504"/>
        <end position="515"/>
    </location>
</feature>
<feature type="compositionally biased region" description="Basic residues" evidence="1">
    <location>
        <begin position="2902"/>
        <end position="2920"/>
    </location>
</feature>
<feature type="region of interest" description="Disordered" evidence="1">
    <location>
        <begin position="2093"/>
        <end position="2179"/>
    </location>
</feature>
<feature type="compositionally biased region" description="Polar residues" evidence="1">
    <location>
        <begin position="431"/>
        <end position="449"/>
    </location>
</feature>
<accession>A0AAD5AHH3</accession>
<feature type="region of interest" description="Disordered" evidence="1">
    <location>
        <begin position="2307"/>
        <end position="2344"/>
    </location>
</feature>
<feature type="region of interest" description="Disordered" evidence="1">
    <location>
        <begin position="791"/>
        <end position="815"/>
    </location>
</feature>
<reference evidence="2" key="1">
    <citation type="submission" date="2018-07" db="EMBL/GenBank/DDBJ databases">
        <title>Comparative genomics of catfishes provides insights into carnivory and benthic adaptation.</title>
        <authorList>
            <person name="Zhang Y."/>
            <person name="Wang D."/>
            <person name="Peng Z."/>
            <person name="Zheng S."/>
            <person name="Shao F."/>
            <person name="Tao W."/>
        </authorList>
    </citation>
    <scope>NUCLEOTIDE SEQUENCE</scope>
    <source>
        <strain evidence="2">Chongqing</strain>
    </source>
</reference>
<feature type="region of interest" description="Disordered" evidence="1">
    <location>
        <begin position="2508"/>
        <end position="3049"/>
    </location>
</feature>
<feature type="region of interest" description="Disordered" evidence="1">
    <location>
        <begin position="431"/>
        <end position="478"/>
    </location>
</feature>
<feature type="region of interest" description="Disordered" evidence="1">
    <location>
        <begin position="1195"/>
        <end position="1220"/>
    </location>
</feature>
<feature type="compositionally biased region" description="Basic and acidic residues" evidence="1">
    <location>
        <begin position="29"/>
        <end position="49"/>
    </location>
</feature>
<feature type="compositionally biased region" description="Polar residues" evidence="1">
    <location>
        <begin position="2511"/>
        <end position="2537"/>
    </location>
</feature>
<feature type="compositionally biased region" description="Basic residues" evidence="1">
    <location>
        <begin position="2686"/>
        <end position="2701"/>
    </location>
</feature>
<feature type="compositionally biased region" description="Basic and acidic residues" evidence="1">
    <location>
        <begin position="2138"/>
        <end position="2179"/>
    </location>
</feature>
<feature type="region of interest" description="Disordered" evidence="1">
    <location>
        <begin position="1"/>
        <end position="91"/>
    </location>
</feature>
<feature type="compositionally biased region" description="Low complexity" evidence="1">
    <location>
        <begin position="2853"/>
        <end position="2862"/>
    </location>
</feature>
<dbReference type="GO" id="GO:0005737">
    <property type="term" value="C:cytoplasm"/>
    <property type="evidence" value="ECO:0007669"/>
    <property type="project" value="TreeGrafter"/>
</dbReference>
<dbReference type="PANTHER" id="PTHR13924:SF11">
    <property type="entry name" value="TRANSFORMING ACIDIC COILED-COIL-CONTAINING PROTEIN 2"/>
    <property type="match status" value="1"/>
</dbReference>
<evidence type="ECO:0000313" key="2">
    <source>
        <dbReference type="EMBL" id="KAI5616232.1"/>
    </source>
</evidence>
<sequence>MGNENSSAGLPEGATNNVVLFPPQETESDSTHKTEVHSEKISPEGEKSTSAENEVVQTEVQSPFHSLSPVAEEDTQTHEDGSRKEEELEFPHDLLPSIDLSTELNLTWGASFRDVKGKTHEHEKGCSSEACPLEKKEVEEEENVFFIGSEAGTHTVVRGKSHFLSSTGTKGIKTEEESALEEASASALDFTPPLMTSTMPEMRECEGVGEKGTGDLERVKMTEKGYLDEPTELQETNKSLCSDGKPNKIIAAEVHSFSLSFPQTNNSPAKDAKEAEAASEVRWSSRMLQNSEENEENEEKGGGLLVDCSLGMDSLSAAGEKETGTASVRDMTVVAASTPEFNDRCDWKRKSSESLEKGGEGGTEEGRGKKRGGAETLYREQALSLTEAKSYPLHDNGLKLVPPQQKDELVTLTTADIANTALPLLTNNKTTASSLYNPSSPDFLPNSTDTESEEASEKKDRKNKSLNALGEKQPDSNNLHWTAASANLTAQTSYQQVQNTSLTQTEISSTQQNKAGTAKDTSYKTENQHLSSTSQLDKWSTASFNKVDKGTRESQEDMPRQVTGFASLPPLTFHENLWHPVSESSFNFQGLFGNRKPDPPQKTAYTTCESTSVAKVREENMTVNENPEKQIDVKKIHDLKDKTANNLAMSAEELLKNVRTNDPDKTQEKEETLIFTRSTLEHKPSLEDTNENGVKLQDNVLEEIGSDKVIGLSDLVLSNEDRNSAVVLTTKEVNEKEDKLGESDVRGICQDHFQNNLSDSVQESKLESQASEGVSQECCIKSTEQLISCTGDGMMSSHSTDGTGISKNDTKPNTEQPFVISVGCPQAKFEEHMSELQYQTDSSRDIGSASEVSMGVVSTKDPSPTAIKVFSALEGSAPSARAHIQSDTKVPVGLRAPGPMMSHWEVINDYNVSLPGEEMQSRQDVKGEMSSKMLVKTVTVGKPELVETTEENTGNNLSLSCTNVLIPDITVMASTMQNTKLSCKEVKCTGLTYGSLHVDENTNEGMDFLLLENSEDGKSEVDVKPGATEKPFSTGQEKKPLCMPSASECSNADSMLLSQSNNSTKISHQIQISNNVISEEGFQAKPKEDTSKLKFQTDLCQESQAVSIVLSTKDLTPVEIDLSGMGEGGVSSSSIQSDPKLPIVLSSGPMMSQWEVSNDCKVSVLEKETHCNYNKIGSLGNGNVIAADIKNKTVKTDTVEKPDEHSESVEIKKEKSENDKSSSNINILIQVRLPDEASSKQDIELDSTEVNGSNLTPDSLHNEENFNKITFSPSAISTAISQQTQRTNTVILEECFQTRPEENMRKLQYQKDTVHDSEAVLDIATVSTKDHAPPDFAGFGLRDREVSFAETPNEHSEPAKTKKEKNENDNNSSCMDLLTTVIDSSVQGTKLAHREVEGKNLAPASECSKEKGNPEINFVVQDYPGVEKLEEDGLTRQQERQLNTHPEREQITKDINEAGTVQETEQNIETLLLMPQQCIESKLPDKCDVISKPNVSTPEKVCVSSEYVSAESEDRMANLQSSPSAHTKSNSLMEIDTSNDTEYCAIECSIVIPQRLCPKPAVSEMNPVLTQVPIEDTVSFNKDNTVGTNKTNKEDAEVIQVIKQPEEPKCANDFSAFKKQTLADKLNLPENTCEQSISNVRTMEGGLSGKHKEELNTNKKTTDSDELQENNQNVENKLENVQITVEQKFIKEDQKESSEKKQDIKEAKHLHKTAPGTSLLTCLSESDLILTGFVKEVQNCGTDLIEATQPSTDQDLVQVTCCEKDQTQHQTVVSELDLAPGLNIKSQPTELQQPQECIEAAELMEIRGLQRYDDVFIKEPKVSCSSYEEQASGILENRIELEDLCSSSGKLEKVTLLMDHDNIITEGDVCLDEKQNQNEPSIKPTGFEDVSSLIKVLNEKSTEDWNQANQIKLDSQENEFLGSSVDAFENKELNTELKKFPESVIQALEEKEGKPHSLHTSESQVSVDKPEEVLPDLGKADKLANDLSKPCEELSTSYHQYRIEDQCSSAITFDKTECTEVCSSVLVEAIQPSSYKTPIEKMDSETVADVFQDKDNVGTNEAQIHKIELPSTPLQAESLALEMEQHIEASMDLKHSQNKECQDAMDPKAHYAESQGLTTSAGTEEEAKNKTTQTAISEEVKQMAHRKEEISGGNEDGRENETAEGRKLTEKSEGPETRAVKCDLKDIIEGNERKLPEHKEENSNSFLVKTVRGDTDVLKSSISDGLQSEQEKVLSSSPRLTAVVMVSCLQETSQTLLDASTDSNPEAANSFIQTMHENASTVLKTEHGSKCGELDSTLFSNVAQKEKVNSNENIEKESTDEESSVTLKTSVLSEEDVSDSPGAAVSPVIELKTLSTEESCESSDWLRALKEASISLTQQNYKLETPCGSADNRPFETLDKPQAEQESYSLTKDSVIKEQPVEPAESRPLLSESADGSESAFSFPPPPEEDTLLPALPAHLFCDSTEFPTPPPTPPESAPLEPEPEFEPRVSTCEPDQCQNAAVALIPQLLHDQQSSPLARSSDSDGTFETPESTTPVKTAAPPIPSVEQPEPITQPLTSIDTDSCPLPVSTVDDCASEVLHTSSSFHSPSRSDSTFFDEDKPIASSGTYNLDHVLKSEPFSPPAFDSASSGLESRTPLTRSLSFQSGEIDSSFLGDRPTEEASNRSTHSRSESFSIGTESAPGTLRRVKKPRPGSLKKKPLSRQNSNPESATSLTVSSSSTPEVKKKGKLAESPSPPQEEKKCPPSSPIPSPSPTGTLRRTRIKSRVESPPPVLEEISPAQAPVAAKVQEDVLPVPEEVSPIPPSATYKWDPDNFENIDPFSTGGSKIANSPVLGRKTDFIPAPDPSPILTEAPPAASAPPSDKTLSIVDQPITKRQPVRLEFDYSEESGDTLQDSPLPPKKLGKKQGAKMPLRKPKLGIKKAPPQTEQIDNTPAAVHLNDNDDIPIPKATYNFESSKWDDHNFNPFSSGKGIPNSPPQSRASYSFDPDSFDDSTDPFKSSTKMENSLPKAATFEVSSNDNENDNENVDELEDRNQNKPAKNKKKPLKS</sequence>
<feature type="compositionally biased region" description="Polar residues" evidence="1">
    <location>
        <begin position="1"/>
        <end position="18"/>
    </location>
</feature>
<feature type="compositionally biased region" description="Polar residues" evidence="1">
    <location>
        <begin position="2631"/>
        <end position="2649"/>
    </location>
</feature>
<name>A0AAD5AHH3_SILAS</name>
<dbReference type="GO" id="GO:0007052">
    <property type="term" value="P:mitotic spindle organization"/>
    <property type="evidence" value="ECO:0007669"/>
    <property type="project" value="InterPro"/>
</dbReference>
<feature type="compositionally biased region" description="Basic and acidic residues" evidence="1">
    <location>
        <begin position="2307"/>
        <end position="2317"/>
    </location>
</feature>
<feature type="region of interest" description="Disordered" evidence="1">
    <location>
        <begin position="2401"/>
        <end position="2494"/>
    </location>
</feature>
<feature type="compositionally biased region" description="Basic residues" evidence="1">
    <location>
        <begin position="3040"/>
        <end position="3049"/>
    </location>
</feature>
<keyword evidence="3" id="KW-1185">Reference proteome</keyword>
<feature type="region of interest" description="Disordered" evidence="1">
    <location>
        <begin position="504"/>
        <end position="537"/>
    </location>
</feature>
<feature type="compositionally biased region" description="Polar residues" evidence="1">
    <location>
        <begin position="50"/>
        <end position="65"/>
    </location>
</feature>
<feature type="compositionally biased region" description="Low complexity" evidence="1">
    <location>
        <begin position="2583"/>
        <end position="2594"/>
    </location>
</feature>
<feature type="compositionally biased region" description="Basic and acidic residues" evidence="1">
    <location>
        <begin position="341"/>
        <end position="367"/>
    </location>
</feature>
<dbReference type="EMBL" id="MU551744">
    <property type="protein sequence ID" value="KAI5616232.1"/>
    <property type="molecule type" value="Genomic_DNA"/>
</dbReference>
<feature type="compositionally biased region" description="Low complexity" evidence="1">
    <location>
        <begin position="2710"/>
        <end position="2721"/>
    </location>
</feature>
<protein>
    <submittedName>
        <fullName evidence="2">Transforming acidic coiled-coil-containing protein 2 isoform X12</fullName>
    </submittedName>
</protein>
<feature type="compositionally biased region" description="Polar residues" evidence="1">
    <location>
        <begin position="796"/>
        <end position="815"/>
    </location>
</feature>
<feature type="compositionally biased region" description="Basic and acidic residues" evidence="1">
    <location>
        <begin position="1348"/>
        <end position="1368"/>
    </location>
</feature>
<comment type="caution">
    <text evidence="2">The sequence shown here is derived from an EMBL/GenBank/DDBJ whole genome shotgun (WGS) entry which is preliminary data.</text>
</comment>
<feature type="compositionally biased region" description="Low complexity" evidence="1">
    <location>
        <begin position="2617"/>
        <end position="2630"/>
    </location>
</feature>
<feature type="compositionally biased region" description="Basic and acidic residues" evidence="1">
    <location>
        <begin position="75"/>
        <end position="91"/>
    </location>
</feature>
<evidence type="ECO:0000256" key="1">
    <source>
        <dbReference type="SAM" id="MobiDB-lite"/>
    </source>
</evidence>
<gene>
    <name evidence="2" type="ORF">C0J50_24175</name>
</gene>
<proteinExistence type="predicted"/>
<feature type="compositionally biased region" description="Polar residues" evidence="1">
    <location>
        <begin position="1669"/>
        <end position="1678"/>
    </location>
</feature>
<dbReference type="GO" id="GO:0007097">
    <property type="term" value="P:nuclear migration"/>
    <property type="evidence" value="ECO:0007669"/>
    <property type="project" value="TreeGrafter"/>
</dbReference>
<dbReference type="Proteomes" id="UP001205998">
    <property type="component" value="Unassembled WGS sequence"/>
</dbReference>
<feature type="compositionally biased region" description="Acidic residues" evidence="1">
    <location>
        <begin position="3021"/>
        <end position="3032"/>
    </location>
</feature>
<feature type="region of interest" description="Disordered" evidence="1">
    <location>
        <begin position="1018"/>
        <end position="1041"/>
    </location>
</feature>
<evidence type="ECO:0000313" key="3">
    <source>
        <dbReference type="Proteomes" id="UP001205998"/>
    </source>
</evidence>
<feature type="region of interest" description="Disordered" evidence="1">
    <location>
        <begin position="1348"/>
        <end position="1372"/>
    </location>
</feature>
<feature type="compositionally biased region" description="Polar residues" evidence="1">
    <location>
        <begin position="528"/>
        <end position="537"/>
    </location>
</feature>
<dbReference type="GO" id="GO:0021987">
    <property type="term" value="P:cerebral cortex development"/>
    <property type="evidence" value="ECO:0007669"/>
    <property type="project" value="TreeGrafter"/>
</dbReference>
<dbReference type="InterPro" id="IPR039915">
    <property type="entry name" value="TACC"/>
</dbReference>
<feature type="compositionally biased region" description="Pro residues" evidence="1">
    <location>
        <begin position="2468"/>
        <end position="2477"/>
    </location>
</feature>